<dbReference type="Proteomes" id="UP000183461">
    <property type="component" value="Unassembled WGS sequence"/>
</dbReference>
<dbReference type="EMBL" id="FPIP01000002">
    <property type="protein sequence ID" value="SFW23676.1"/>
    <property type="molecule type" value="Genomic_DNA"/>
</dbReference>
<dbReference type="AlphaFoldDB" id="A0A1K1MKG4"/>
<evidence type="ECO:0000256" key="1">
    <source>
        <dbReference type="SAM" id="MobiDB-lite"/>
    </source>
</evidence>
<accession>A0A1K1MKG4</accession>
<keyword evidence="2" id="KW-1133">Transmembrane helix</keyword>
<feature type="transmembrane region" description="Helical" evidence="2">
    <location>
        <begin position="75"/>
        <end position="95"/>
    </location>
</feature>
<sequence>MKEMRGFDMLDNADDKTVDLLSEVPVLTKEEKERMLAMSKKKLDTMNRESNINISNDEVEVSGVERYKRPKWQMFTSAAACLLLLGGIAGGTYAMSRKGGAPSQQLTEAEATTAESQTEHDILPTDAVEMSNEELQSIAKQLLENAETLDTLAGGIPVGFEFKSSDPKAVLIDDIKGVSYKQIEGIDSLDEIRELMNDTFAEPIILEFEYKLFDGETPAFIERDGNILFTDKVTGHRFYFEGEPEITRNDDGSGFSMVINNKSNSGSGQVNFKVAKIDGKYRINNYSASMGYAASEDNLNENADPMAIAYQAKIALNDVFKACNRIDIEVDKNDCMVDDESAQEFTDEWKTYFVDYYRVTDSRFNSIDDVVDYVSDRVCGDFREALINDIKGGFMQKADKLYCLKRYGTSNTAPFDFTTKTEIADKTDSSMTVETSFILNGEETPLYIELYLIDGKWKIADYKF</sequence>
<keyword evidence="2" id="KW-0472">Membrane</keyword>
<name>A0A1K1MKG4_RUMFL</name>
<organism evidence="3 4">
    <name type="scientific">Ruminococcus flavefaciens</name>
    <dbReference type="NCBI Taxonomy" id="1265"/>
    <lineage>
        <taxon>Bacteria</taxon>
        <taxon>Bacillati</taxon>
        <taxon>Bacillota</taxon>
        <taxon>Clostridia</taxon>
        <taxon>Eubacteriales</taxon>
        <taxon>Oscillospiraceae</taxon>
        <taxon>Ruminococcus</taxon>
    </lineage>
</organism>
<evidence type="ECO:0000313" key="4">
    <source>
        <dbReference type="Proteomes" id="UP000183461"/>
    </source>
</evidence>
<dbReference type="RefSeq" id="WP_072299650.1">
    <property type="nucleotide sequence ID" value="NZ_FPIP01000002.1"/>
</dbReference>
<reference evidence="4" key="1">
    <citation type="submission" date="2016-11" db="EMBL/GenBank/DDBJ databases">
        <authorList>
            <person name="Varghese N."/>
            <person name="Submissions S."/>
        </authorList>
    </citation>
    <scope>NUCLEOTIDE SEQUENCE [LARGE SCALE GENOMIC DNA]</scope>
    <source>
        <strain evidence="4">YL228</strain>
    </source>
</reference>
<keyword evidence="2" id="KW-0812">Transmembrane</keyword>
<feature type="region of interest" description="Disordered" evidence="1">
    <location>
        <begin position="97"/>
        <end position="119"/>
    </location>
</feature>
<gene>
    <name evidence="3" type="ORF">SAMN02910280_1295</name>
</gene>
<protein>
    <submittedName>
        <fullName evidence="3">Uncharacterized protein</fullName>
    </submittedName>
</protein>
<proteinExistence type="predicted"/>
<evidence type="ECO:0000256" key="2">
    <source>
        <dbReference type="SAM" id="Phobius"/>
    </source>
</evidence>
<evidence type="ECO:0000313" key="3">
    <source>
        <dbReference type="EMBL" id="SFW23676.1"/>
    </source>
</evidence>